<dbReference type="EMBL" id="CADCVY010000017">
    <property type="protein sequence ID" value="CAA9491634.1"/>
    <property type="molecule type" value="Genomic_DNA"/>
</dbReference>
<sequence>MEFALLTSILAMAAIVGGRYLAVSGGFHLLTNRRRPGLHRERRD</sequence>
<gene>
    <name evidence="2" type="ORF">AVDCRST_MAG44-240</name>
</gene>
<keyword evidence="1" id="KW-0472">Membrane</keyword>
<evidence type="ECO:0000313" key="2">
    <source>
        <dbReference type="EMBL" id="CAA9491634.1"/>
    </source>
</evidence>
<accession>A0A6J4SGD2</accession>
<feature type="transmembrane region" description="Helical" evidence="1">
    <location>
        <begin position="6"/>
        <end position="30"/>
    </location>
</feature>
<keyword evidence="1" id="KW-0812">Transmembrane</keyword>
<proteinExistence type="predicted"/>
<keyword evidence="1" id="KW-1133">Transmembrane helix</keyword>
<evidence type="ECO:0000256" key="1">
    <source>
        <dbReference type="SAM" id="Phobius"/>
    </source>
</evidence>
<dbReference type="AlphaFoldDB" id="A0A6J4SGD2"/>
<protein>
    <submittedName>
        <fullName evidence="2">Uncharacterized protein</fullName>
    </submittedName>
</protein>
<organism evidence="2">
    <name type="scientific">uncultured Sphingomonas sp</name>
    <dbReference type="NCBI Taxonomy" id="158754"/>
    <lineage>
        <taxon>Bacteria</taxon>
        <taxon>Pseudomonadati</taxon>
        <taxon>Pseudomonadota</taxon>
        <taxon>Alphaproteobacteria</taxon>
        <taxon>Sphingomonadales</taxon>
        <taxon>Sphingomonadaceae</taxon>
        <taxon>Sphingomonas</taxon>
        <taxon>environmental samples</taxon>
    </lineage>
</organism>
<name>A0A6J4SGD2_9SPHN</name>
<reference evidence="2" key="1">
    <citation type="submission" date="2020-02" db="EMBL/GenBank/DDBJ databases">
        <authorList>
            <person name="Meier V. D."/>
        </authorList>
    </citation>
    <scope>NUCLEOTIDE SEQUENCE</scope>
    <source>
        <strain evidence="2">AVDCRST_MAG44</strain>
    </source>
</reference>